<gene>
    <name evidence="3" type="ORF">MKK62_22550</name>
</gene>
<feature type="chain" id="PRO_5045385570" evidence="2">
    <location>
        <begin position="21"/>
        <end position="127"/>
    </location>
</feature>
<dbReference type="RefSeq" id="WP_240260852.1">
    <property type="nucleotide sequence ID" value="NZ_CP092488.2"/>
</dbReference>
<feature type="region of interest" description="Disordered" evidence="1">
    <location>
        <begin position="46"/>
        <end position="103"/>
    </location>
</feature>
<evidence type="ECO:0000256" key="1">
    <source>
        <dbReference type="SAM" id="MobiDB-lite"/>
    </source>
</evidence>
<keyword evidence="4" id="KW-1185">Reference proteome</keyword>
<feature type="compositionally biased region" description="Gly residues" evidence="1">
    <location>
        <begin position="78"/>
        <end position="89"/>
    </location>
</feature>
<proteinExistence type="predicted"/>
<organism evidence="3 4">
    <name type="scientific">Mycobacterium paraterrae</name>
    <dbReference type="NCBI Taxonomy" id="577492"/>
    <lineage>
        <taxon>Bacteria</taxon>
        <taxon>Bacillati</taxon>
        <taxon>Actinomycetota</taxon>
        <taxon>Actinomycetes</taxon>
        <taxon>Mycobacteriales</taxon>
        <taxon>Mycobacteriaceae</taxon>
        <taxon>Mycobacterium</taxon>
    </lineage>
</organism>
<name>A0ABY3VI69_9MYCO</name>
<reference evidence="3" key="1">
    <citation type="submission" date="2022-08" db="EMBL/GenBank/DDBJ databases">
        <title>Whole genome sequencing of non-tuberculosis mycobacteria type-strains.</title>
        <authorList>
            <person name="Igarashi Y."/>
            <person name="Osugi A."/>
            <person name="Mitarai S."/>
        </authorList>
    </citation>
    <scope>NUCLEOTIDE SEQUENCE</scope>
    <source>
        <strain evidence="3">DSM 45127</strain>
    </source>
</reference>
<protein>
    <submittedName>
        <fullName evidence="3">DUF3761 domain-containing protein</fullName>
    </submittedName>
</protein>
<evidence type="ECO:0000313" key="4">
    <source>
        <dbReference type="Proteomes" id="UP001055336"/>
    </source>
</evidence>
<dbReference type="EMBL" id="CP092488">
    <property type="protein sequence ID" value="UMB69120.1"/>
    <property type="molecule type" value="Genomic_DNA"/>
</dbReference>
<evidence type="ECO:0000256" key="2">
    <source>
        <dbReference type="SAM" id="SignalP"/>
    </source>
</evidence>
<feature type="signal peptide" evidence="2">
    <location>
        <begin position="1"/>
        <end position="20"/>
    </location>
</feature>
<dbReference type="Pfam" id="PF12587">
    <property type="entry name" value="DUF3761"/>
    <property type="match status" value="1"/>
</dbReference>
<accession>A0ABY3VI69</accession>
<dbReference type="Proteomes" id="UP001055336">
    <property type="component" value="Chromosome"/>
</dbReference>
<dbReference type="InterPro" id="IPR022236">
    <property type="entry name" value="DUF3761"/>
</dbReference>
<evidence type="ECO:0000313" key="3">
    <source>
        <dbReference type="EMBL" id="UMB69120.1"/>
    </source>
</evidence>
<sequence>MRVRIALFVLAAMGAIGVGAAPVALSAPPAYVTGCGSGFYRNSDGDCIPRPSKDSSETPSTGGAPDLATAPQLVGPGAETGPGVGGGSPVGPPPGATAICRDGDYSFSTHHSGTCSRHGGVSQWLTS</sequence>
<keyword evidence="2" id="KW-0732">Signal</keyword>